<evidence type="ECO:0000313" key="2">
    <source>
        <dbReference type="Proteomes" id="UP001152795"/>
    </source>
</evidence>
<organism evidence="1 2">
    <name type="scientific">Paramuricea clavata</name>
    <name type="common">Red gorgonian</name>
    <name type="synonym">Violescent sea-whip</name>
    <dbReference type="NCBI Taxonomy" id="317549"/>
    <lineage>
        <taxon>Eukaryota</taxon>
        <taxon>Metazoa</taxon>
        <taxon>Cnidaria</taxon>
        <taxon>Anthozoa</taxon>
        <taxon>Octocorallia</taxon>
        <taxon>Malacalcyonacea</taxon>
        <taxon>Plexauridae</taxon>
        <taxon>Paramuricea</taxon>
    </lineage>
</organism>
<proteinExistence type="predicted"/>
<name>A0A7D9DF58_PARCT</name>
<accession>A0A7D9DF58</accession>
<keyword evidence="2" id="KW-1185">Reference proteome</keyword>
<dbReference type="AlphaFoldDB" id="A0A7D9DF58"/>
<reference evidence="1" key="1">
    <citation type="submission" date="2020-04" db="EMBL/GenBank/DDBJ databases">
        <authorList>
            <person name="Alioto T."/>
            <person name="Alioto T."/>
            <person name="Gomez Garrido J."/>
        </authorList>
    </citation>
    <scope>NUCLEOTIDE SEQUENCE</scope>
    <source>
        <strain evidence="1">A484AB</strain>
    </source>
</reference>
<comment type="caution">
    <text evidence="1">The sequence shown here is derived from an EMBL/GenBank/DDBJ whole genome shotgun (WGS) entry which is preliminary data.</text>
</comment>
<gene>
    <name evidence="1" type="ORF">PACLA_8A047180</name>
</gene>
<dbReference type="Proteomes" id="UP001152795">
    <property type="component" value="Unassembled WGS sequence"/>
</dbReference>
<protein>
    <submittedName>
        <fullName evidence="1">Uncharacterized protein</fullName>
    </submittedName>
</protein>
<evidence type="ECO:0000313" key="1">
    <source>
        <dbReference type="EMBL" id="CAB3981850.1"/>
    </source>
</evidence>
<sequence>MASKPGVSDIIYEHSTIEVAYDDWFNKLMEIIDSHIPKTKLRDINAPPWTNGPIMHLVRKKKKAIITNSTYYREKYQSLCQQCKSLICSNYQEYIDSLNMSEKES</sequence>
<dbReference type="EMBL" id="CACRXK020000435">
    <property type="protein sequence ID" value="CAB3981850.1"/>
    <property type="molecule type" value="Genomic_DNA"/>
</dbReference>